<dbReference type="RefSeq" id="WP_052116151.1">
    <property type="nucleotide sequence ID" value="NZ_JRKJ01000005.1"/>
</dbReference>
<dbReference type="Proteomes" id="UP000030518">
    <property type="component" value="Unassembled WGS sequence"/>
</dbReference>
<dbReference type="GO" id="GO:0003676">
    <property type="term" value="F:nucleic acid binding"/>
    <property type="evidence" value="ECO:0007669"/>
    <property type="project" value="InterPro"/>
</dbReference>
<reference evidence="3 4" key="1">
    <citation type="submission" date="2014-09" db="EMBL/GenBank/DDBJ databases">
        <title>Genome sequences of Lysobacter dokdonensis DS-58.</title>
        <authorList>
            <person name="Kim J.F."/>
            <person name="Kwak M.-J."/>
        </authorList>
    </citation>
    <scope>NUCLEOTIDE SEQUENCE [LARGE SCALE GENOMIC DNA]</scope>
    <source>
        <strain evidence="3 4">DS-58</strain>
    </source>
</reference>
<dbReference type="SMART" id="SM00507">
    <property type="entry name" value="HNHc"/>
    <property type="match status" value="1"/>
</dbReference>
<dbReference type="GO" id="GO:0008270">
    <property type="term" value="F:zinc ion binding"/>
    <property type="evidence" value="ECO:0007669"/>
    <property type="project" value="InterPro"/>
</dbReference>
<dbReference type="AlphaFoldDB" id="A0A0A2X3Q1"/>
<dbReference type="PATRIC" id="fig|1300345.3.peg.967"/>
<feature type="domain" description="HNH nuclease" evidence="2">
    <location>
        <begin position="150"/>
        <end position="196"/>
    </location>
</feature>
<proteinExistence type="predicted"/>
<evidence type="ECO:0000259" key="2">
    <source>
        <dbReference type="SMART" id="SM00507"/>
    </source>
</evidence>
<feature type="compositionally biased region" description="Polar residues" evidence="1">
    <location>
        <begin position="222"/>
        <end position="232"/>
    </location>
</feature>
<dbReference type="eggNOG" id="COG3756">
    <property type="taxonomic scope" value="Bacteria"/>
</dbReference>
<comment type="caution">
    <text evidence="3">The sequence shown here is derived from an EMBL/GenBank/DDBJ whole genome shotgun (WGS) entry which is preliminary data.</text>
</comment>
<evidence type="ECO:0000256" key="1">
    <source>
        <dbReference type="SAM" id="MobiDB-lite"/>
    </source>
</evidence>
<dbReference type="OrthoDB" id="7018846at2"/>
<feature type="region of interest" description="Disordered" evidence="1">
    <location>
        <begin position="98"/>
        <end position="124"/>
    </location>
</feature>
<keyword evidence="4" id="KW-1185">Reference proteome</keyword>
<accession>A0A0A2X3Q1</accession>
<dbReference type="STRING" id="1300345.LF41_2396"/>
<dbReference type="Pfam" id="PF01844">
    <property type="entry name" value="HNH"/>
    <property type="match status" value="1"/>
</dbReference>
<dbReference type="Pfam" id="PF07120">
    <property type="entry name" value="DUF1376"/>
    <property type="match status" value="1"/>
</dbReference>
<sequence length="349" mass="39327">MGDKKADTWMPLYVGAYLGATMHLSTEQHGAYLLLLMACWKGNGRVANNDEGLAAITRLPKARWRAHRSTILQFFQVADEYITHERVTTERARAVEISEARSKSGSGGAASKWGKPPQNQRERDAMYAEKRSERLANARRLATHTPAEWQALVELCGRHCLRCGADAYCKDHIVPIYMGGSDGIENLQPLCRQCNSAKGQDTTDLRPNDWREQLAKRLANACGTSGQSQSQLPEDKNNPSGCLLPPGNPPCPHAEIVALYHELLPTNPQIKSWDGTRADNLRARWREDKKRQSLDYWRRLFTHVAASEFLTGRRTDRDGRPFLPGLDWLVKPQNFAKVIEGRYHDRSAA</sequence>
<dbReference type="InterPro" id="IPR003615">
    <property type="entry name" value="HNH_nuc"/>
</dbReference>
<organism evidence="3 4">
    <name type="scientific">Lysobacter dokdonensis DS-58</name>
    <dbReference type="NCBI Taxonomy" id="1300345"/>
    <lineage>
        <taxon>Bacteria</taxon>
        <taxon>Pseudomonadati</taxon>
        <taxon>Pseudomonadota</taxon>
        <taxon>Gammaproteobacteria</taxon>
        <taxon>Lysobacterales</taxon>
        <taxon>Lysobacteraceae</taxon>
        <taxon>Noviluteimonas</taxon>
    </lineage>
</organism>
<protein>
    <recommendedName>
        <fullName evidence="2">HNH nuclease domain-containing protein</fullName>
    </recommendedName>
</protein>
<dbReference type="EMBL" id="JRKJ01000005">
    <property type="protein sequence ID" value="KGQ19889.1"/>
    <property type="molecule type" value="Genomic_DNA"/>
</dbReference>
<name>A0A0A2X3Q1_9GAMM</name>
<dbReference type="InterPro" id="IPR010781">
    <property type="entry name" value="DUF1376"/>
</dbReference>
<evidence type="ECO:0000313" key="4">
    <source>
        <dbReference type="Proteomes" id="UP000030518"/>
    </source>
</evidence>
<feature type="region of interest" description="Disordered" evidence="1">
    <location>
        <begin position="222"/>
        <end position="245"/>
    </location>
</feature>
<dbReference type="InterPro" id="IPR002711">
    <property type="entry name" value="HNH"/>
</dbReference>
<dbReference type="Gene3D" id="1.10.30.50">
    <property type="match status" value="1"/>
</dbReference>
<gene>
    <name evidence="3" type="ORF">LF41_2396</name>
</gene>
<evidence type="ECO:0000313" key="3">
    <source>
        <dbReference type="EMBL" id="KGQ19889.1"/>
    </source>
</evidence>
<dbReference type="GO" id="GO:0004519">
    <property type="term" value="F:endonuclease activity"/>
    <property type="evidence" value="ECO:0007669"/>
    <property type="project" value="InterPro"/>
</dbReference>
<dbReference type="CDD" id="cd00085">
    <property type="entry name" value="HNHc"/>
    <property type="match status" value="1"/>
</dbReference>